<reference evidence="2 3" key="1">
    <citation type="journal article" date="2018" name="Int. J. Syst. Evol. Microbiol.">
        <title>Uliginosibacterium sediminicola sp. nov., isolated from freshwater sediment.</title>
        <authorList>
            <person name="Hwang W.M."/>
            <person name="Kim S.M."/>
            <person name="Kang K."/>
            <person name="Ahn T.Y."/>
        </authorList>
    </citation>
    <scope>NUCLEOTIDE SEQUENCE [LARGE SCALE GENOMIC DNA]</scope>
    <source>
        <strain evidence="2 3">M1-21</strain>
    </source>
</reference>
<evidence type="ECO:0000313" key="2">
    <source>
        <dbReference type="EMBL" id="MEN3070643.1"/>
    </source>
</evidence>
<evidence type="ECO:0000313" key="3">
    <source>
        <dbReference type="Proteomes" id="UP001410394"/>
    </source>
</evidence>
<organism evidence="2 3">
    <name type="scientific">Uliginosibacterium sediminicola</name>
    <dbReference type="NCBI Taxonomy" id="2024550"/>
    <lineage>
        <taxon>Bacteria</taxon>
        <taxon>Pseudomonadati</taxon>
        <taxon>Pseudomonadota</taxon>
        <taxon>Betaproteobacteria</taxon>
        <taxon>Rhodocyclales</taxon>
        <taxon>Zoogloeaceae</taxon>
        <taxon>Uliginosibacterium</taxon>
    </lineage>
</organism>
<sequence>MLRPRSLIALLLVLASFGALAVAPEMPRLPNQPINEFPSVLDALKGLLGRRNAKIELHAGWTIITEHSGLIWTFVPIDHPGYPSVMRQRVSYQPDGGVVVDMAVLCQTRKVPCTQIIDEYRTRNQQTAQQLAQLVVQQTMAAEENQLQARR</sequence>
<gene>
    <name evidence="2" type="ORF">ABDB84_19325</name>
</gene>
<dbReference type="Proteomes" id="UP001410394">
    <property type="component" value="Unassembled WGS sequence"/>
</dbReference>
<dbReference type="RefSeq" id="WP_345921423.1">
    <property type="nucleotide sequence ID" value="NZ_JBDIVE010000017.1"/>
</dbReference>
<protein>
    <submittedName>
        <fullName evidence="2">Uncharacterized protein</fullName>
    </submittedName>
</protein>
<feature type="signal peptide" evidence="1">
    <location>
        <begin position="1"/>
        <end position="21"/>
    </location>
</feature>
<dbReference type="EMBL" id="JBDIVE010000017">
    <property type="protein sequence ID" value="MEN3070643.1"/>
    <property type="molecule type" value="Genomic_DNA"/>
</dbReference>
<comment type="caution">
    <text evidence="2">The sequence shown here is derived from an EMBL/GenBank/DDBJ whole genome shotgun (WGS) entry which is preliminary data.</text>
</comment>
<keyword evidence="3" id="KW-1185">Reference proteome</keyword>
<accession>A0ABU9Z4H6</accession>
<feature type="chain" id="PRO_5045923829" evidence="1">
    <location>
        <begin position="22"/>
        <end position="151"/>
    </location>
</feature>
<proteinExistence type="predicted"/>
<evidence type="ECO:0000256" key="1">
    <source>
        <dbReference type="SAM" id="SignalP"/>
    </source>
</evidence>
<keyword evidence="1" id="KW-0732">Signal</keyword>
<name>A0ABU9Z4H6_9RHOO</name>